<dbReference type="RefSeq" id="WP_343333120.1">
    <property type="nucleotide sequence ID" value="NZ_JAPOHD010000020.1"/>
</dbReference>
<name>A0A9X3F6P9_9BACT</name>
<keyword evidence="3" id="KW-1185">Reference proteome</keyword>
<keyword evidence="1" id="KW-0732">Signal</keyword>
<protein>
    <recommendedName>
        <fullName evidence="4">HYR domain-containing protein</fullName>
    </recommendedName>
</protein>
<feature type="signal peptide" evidence="1">
    <location>
        <begin position="1"/>
        <end position="23"/>
    </location>
</feature>
<evidence type="ECO:0008006" key="4">
    <source>
        <dbReference type="Google" id="ProtNLM"/>
    </source>
</evidence>
<dbReference type="AlphaFoldDB" id="A0A9X3F6P9"/>
<gene>
    <name evidence="2" type="ORF">OU798_10555</name>
</gene>
<dbReference type="EMBL" id="JAPOHD010000020">
    <property type="protein sequence ID" value="MCY1720787.1"/>
    <property type="molecule type" value="Genomic_DNA"/>
</dbReference>
<feature type="chain" id="PRO_5040725048" description="HYR domain-containing protein" evidence="1">
    <location>
        <begin position="24"/>
        <end position="284"/>
    </location>
</feature>
<organism evidence="2 3">
    <name type="scientific">Draconibacterium aestuarii</name>
    <dbReference type="NCBI Taxonomy" id="2998507"/>
    <lineage>
        <taxon>Bacteria</taxon>
        <taxon>Pseudomonadati</taxon>
        <taxon>Bacteroidota</taxon>
        <taxon>Bacteroidia</taxon>
        <taxon>Marinilabiliales</taxon>
        <taxon>Prolixibacteraceae</taxon>
        <taxon>Draconibacterium</taxon>
    </lineage>
</organism>
<evidence type="ECO:0000313" key="2">
    <source>
        <dbReference type="EMBL" id="MCY1720787.1"/>
    </source>
</evidence>
<sequence>MKKISFILLMIFTLAFVANDAKAQGKFAPYPGGTYSYTLPIAIANQSDATLTATGLTTGTSSISNISPSLTDIGTGVTSITFDVTYSDDATGTCTLEFIITDEVSGCKNQIYVDIPMSALPIYTLTIDTDVSAYNTCQARNGVGDNSADALGTDIVAEKNTFTFEVTPDVQNVSGTFSYSYTIDLPDNLVLNTFNNGASGVTAYSGGVVTYNNVTSVVTDVFTVTFNTTTGEATQDLTATLTAGASSTLTVADGGGTYNATMATGGSLSETVSVNAVPTIGTFQ</sequence>
<proteinExistence type="predicted"/>
<comment type="caution">
    <text evidence="2">The sequence shown here is derived from an EMBL/GenBank/DDBJ whole genome shotgun (WGS) entry which is preliminary data.</text>
</comment>
<evidence type="ECO:0000256" key="1">
    <source>
        <dbReference type="SAM" id="SignalP"/>
    </source>
</evidence>
<dbReference type="Proteomes" id="UP001145087">
    <property type="component" value="Unassembled WGS sequence"/>
</dbReference>
<evidence type="ECO:0000313" key="3">
    <source>
        <dbReference type="Proteomes" id="UP001145087"/>
    </source>
</evidence>
<reference evidence="2" key="1">
    <citation type="submission" date="2022-11" db="EMBL/GenBank/DDBJ databases">
        <title>Marilongibacter aestuarii gen. nov., sp. nov., isolated from tidal flat sediment.</title>
        <authorList>
            <person name="Jiayan W."/>
        </authorList>
    </citation>
    <scope>NUCLEOTIDE SEQUENCE</scope>
    <source>
        <strain evidence="2">Z1-6</strain>
    </source>
</reference>
<accession>A0A9X3F6P9</accession>